<dbReference type="EMBL" id="JAQQAF010000006">
    <property type="protein sequence ID" value="KAJ8477784.1"/>
    <property type="molecule type" value="Genomic_DNA"/>
</dbReference>
<dbReference type="InterPro" id="IPR006867">
    <property type="entry name" value="DUF632"/>
</dbReference>
<dbReference type="PANTHER" id="PTHR21450">
    <property type="entry name" value="PROTEIN ALTERED PHOSPHATE STARVATION RESPONSE 1"/>
    <property type="match status" value="1"/>
</dbReference>
<name>A0AAV8QD87_ENSVE</name>
<dbReference type="PANTHER" id="PTHR21450:SF6">
    <property type="entry name" value="EXPRESSED PROTEIN"/>
    <property type="match status" value="1"/>
</dbReference>
<evidence type="ECO:0008006" key="6">
    <source>
        <dbReference type="Google" id="ProtNLM"/>
    </source>
</evidence>
<proteinExistence type="predicted"/>
<feature type="domain" description="DUF632" evidence="2">
    <location>
        <begin position="434"/>
        <end position="778"/>
    </location>
</feature>
<organism evidence="4 5">
    <name type="scientific">Ensete ventricosum</name>
    <name type="common">Abyssinian banana</name>
    <name type="synonym">Musa ensete</name>
    <dbReference type="NCBI Taxonomy" id="4639"/>
    <lineage>
        <taxon>Eukaryota</taxon>
        <taxon>Viridiplantae</taxon>
        <taxon>Streptophyta</taxon>
        <taxon>Embryophyta</taxon>
        <taxon>Tracheophyta</taxon>
        <taxon>Spermatophyta</taxon>
        <taxon>Magnoliopsida</taxon>
        <taxon>Liliopsida</taxon>
        <taxon>Zingiberales</taxon>
        <taxon>Musaceae</taxon>
        <taxon>Ensete</taxon>
    </lineage>
</organism>
<reference evidence="4 5" key="1">
    <citation type="submission" date="2022-12" db="EMBL/GenBank/DDBJ databases">
        <title>Chromosome-scale assembly of the Ensete ventricosum genome.</title>
        <authorList>
            <person name="Dussert Y."/>
            <person name="Stocks J."/>
            <person name="Wendawek A."/>
            <person name="Woldeyes F."/>
            <person name="Nichols R.A."/>
            <person name="Borrell J.S."/>
        </authorList>
    </citation>
    <scope>NUCLEOTIDE SEQUENCE [LARGE SCALE GENOMIC DNA]</scope>
    <source>
        <strain evidence="5">cv. Maze</strain>
        <tissue evidence="4">Seeds</tissue>
    </source>
</reference>
<comment type="caution">
    <text evidence="4">The sequence shown here is derived from an EMBL/GenBank/DDBJ whole genome shotgun (WGS) entry which is preliminary data.</text>
</comment>
<feature type="domain" description="DUF630" evidence="3">
    <location>
        <begin position="101"/>
        <end position="157"/>
    </location>
</feature>
<evidence type="ECO:0000256" key="1">
    <source>
        <dbReference type="SAM" id="MobiDB-lite"/>
    </source>
</evidence>
<feature type="region of interest" description="Disordered" evidence="1">
    <location>
        <begin position="163"/>
        <end position="208"/>
    </location>
</feature>
<sequence length="872" mass="98430">MQMGYLIIKCQQRRQYIIYCITSDMEDHGVDIPMCIAFCLLCPCNIDVIKLSHQTIHVKQAAAAYEGIAGKQQLVKLWRIHPTRLSPTARASELWILLIKMGIANSKIEEDKALVLCRERKRLVRQALDERCSLAAAHVSYVQSLRNTGIALRQFVDPGSPVKSSLYTSTSATPEPLAPTDKPVSQFSNSPPSLSQHMETAESFSPVPSLLSSGHLHVNHMKAGTTSYMTVKEKPPTSVTMTLQTSPATPKYLASQSDEISSFEDSPMPTRMQPWDYFGVPHPTDNQLSFQDGRGLNYGFDNDDEIRHLSEEEGIPDLEEEEGDVAHEKNDLDSEDDFDQPSNEPLVRIFKNRNLVSEHQSKGASSTIQSMVDIVSATKHQNGDDMKLKNGIYENDRTPEKTPTKVASVKVAFSINGKTEESNPEANHEARDFLSCMNEIEELFLKASESGREVPRMLEANKVQFRPLFPEGKAHRSKASALWTACLACCKAETPHHQVSATSEVKYLTWHRSVSLLSSSSENFLGALTKDDTQEPSGNIFNGTYMNSGSHASTLDRLYAWERKLYDEVKASGIIRREYDMKCRLLRQKESTKVKPENIDKIRAVVKDLHSRIRVAIQRIDSISKKIEEIRDRELEPQLEELIGGLTRMWRTMLDYHSRQYSIISLAFNNGSNKVSIQSELECRATVLEFELNSLGSNFTECISAHKSYLQAINEWLRKGVVLSQKRNKSFRRRPPQFCPKRDMAPPIFVTCEDWLLLLNNLPTKEVESAIKDLVTVTTHYLPRQEKKGYETSKLSFSLPQNAEQGDKLGEHVHTNDTHANGSLDYGNLKSALVEFLDKLKSFAKSSVSGYEALQKSIGEFRVSYERTVLRT</sequence>
<evidence type="ECO:0000313" key="5">
    <source>
        <dbReference type="Proteomes" id="UP001222027"/>
    </source>
</evidence>
<gene>
    <name evidence="4" type="ORF">OPV22_021511</name>
</gene>
<dbReference type="Pfam" id="PF04783">
    <property type="entry name" value="DUF630"/>
    <property type="match status" value="1"/>
</dbReference>
<dbReference type="AlphaFoldDB" id="A0AAV8QD87"/>
<keyword evidence="5" id="KW-1185">Reference proteome</keyword>
<accession>A0AAV8QD87</accession>
<dbReference type="Proteomes" id="UP001222027">
    <property type="component" value="Unassembled WGS sequence"/>
</dbReference>
<evidence type="ECO:0000313" key="4">
    <source>
        <dbReference type="EMBL" id="KAJ8477784.1"/>
    </source>
</evidence>
<dbReference type="InterPro" id="IPR006868">
    <property type="entry name" value="DUF630"/>
</dbReference>
<feature type="compositionally biased region" description="Polar residues" evidence="1">
    <location>
        <begin position="183"/>
        <end position="198"/>
    </location>
</feature>
<protein>
    <recommendedName>
        <fullName evidence="6">DUF632 domain-containing protein</fullName>
    </recommendedName>
</protein>
<evidence type="ECO:0000259" key="3">
    <source>
        <dbReference type="Pfam" id="PF04783"/>
    </source>
</evidence>
<dbReference type="Pfam" id="PF04782">
    <property type="entry name" value="DUF632"/>
    <property type="match status" value="1"/>
</dbReference>
<feature type="compositionally biased region" description="Polar residues" evidence="1">
    <location>
        <begin position="163"/>
        <end position="173"/>
    </location>
</feature>
<evidence type="ECO:0000259" key="2">
    <source>
        <dbReference type="Pfam" id="PF04782"/>
    </source>
</evidence>